<comment type="caution">
    <text evidence="1">The sequence shown here is derived from an EMBL/GenBank/DDBJ whole genome shotgun (WGS) entry which is preliminary data.</text>
</comment>
<accession>A0A4R1MDG6</accession>
<dbReference type="OrthoDB" id="2053707at2"/>
<dbReference type="Proteomes" id="UP000294545">
    <property type="component" value="Unassembled WGS sequence"/>
</dbReference>
<name>A0A4R1MDG6_9FIRM</name>
<organism evidence="1 2">
    <name type="scientific">Natranaerovirga hydrolytica</name>
    <dbReference type="NCBI Taxonomy" id="680378"/>
    <lineage>
        <taxon>Bacteria</taxon>
        <taxon>Bacillati</taxon>
        <taxon>Bacillota</taxon>
        <taxon>Clostridia</taxon>
        <taxon>Lachnospirales</taxon>
        <taxon>Natranaerovirgaceae</taxon>
        <taxon>Natranaerovirga</taxon>
    </lineage>
</organism>
<sequence length="166" mass="19301">MKKGEKIMDRLQNQKENKAGILEDMLTFIRYTPNREADILAFMEKYQKAEHEKRPVILEHLRCCIDGKEYPNPYTGSYHYTPEDVSLMGTILDEYIDDLIAAEGDPAAISECVRDTVLKINALNEECGRYLIDTWRRERICSFINSAAEVAGLSQEKDHTQQHRMW</sequence>
<dbReference type="AlphaFoldDB" id="A0A4R1MDG6"/>
<proteinExistence type="predicted"/>
<gene>
    <name evidence="1" type="ORF">EDC19_2488</name>
</gene>
<keyword evidence="2" id="KW-1185">Reference proteome</keyword>
<evidence type="ECO:0000313" key="1">
    <source>
        <dbReference type="EMBL" id="TCK89074.1"/>
    </source>
</evidence>
<evidence type="ECO:0000313" key="2">
    <source>
        <dbReference type="Proteomes" id="UP000294545"/>
    </source>
</evidence>
<dbReference type="EMBL" id="SMGQ01000016">
    <property type="protein sequence ID" value="TCK89074.1"/>
    <property type="molecule type" value="Genomic_DNA"/>
</dbReference>
<reference evidence="1 2" key="1">
    <citation type="submission" date="2019-03" db="EMBL/GenBank/DDBJ databases">
        <title>Genomic Encyclopedia of Type Strains, Phase IV (KMG-IV): sequencing the most valuable type-strain genomes for metagenomic binning, comparative biology and taxonomic classification.</title>
        <authorList>
            <person name="Goeker M."/>
        </authorList>
    </citation>
    <scope>NUCLEOTIDE SEQUENCE [LARGE SCALE GENOMIC DNA]</scope>
    <source>
        <strain evidence="1 2">DSM 24176</strain>
    </source>
</reference>
<dbReference type="RefSeq" id="WP_132283155.1">
    <property type="nucleotide sequence ID" value="NZ_SMGQ01000016.1"/>
</dbReference>
<protein>
    <submittedName>
        <fullName evidence="1">Uncharacterized protein</fullName>
    </submittedName>
</protein>